<dbReference type="Proteomes" id="UP000179769">
    <property type="component" value="Unassembled WGS sequence"/>
</dbReference>
<comment type="caution">
    <text evidence="2">The sequence shown here is derived from an EMBL/GenBank/DDBJ whole genome shotgun (WGS) entry which is preliminary data.</text>
</comment>
<dbReference type="RefSeq" id="WP_071065394.1">
    <property type="nucleotide sequence ID" value="NZ_MAXA01000232.1"/>
</dbReference>
<keyword evidence="3" id="KW-1185">Reference proteome</keyword>
<protein>
    <submittedName>
        <fullName evidence="2">Uncharacterized protein</fullName>
    </submittedName>
</protein>
<dbReference type="AlphaFoldDB" id="A0A1S1PZ50"/>
<evidence type="ECO:0000313" key="3">
    <source>
        <dbReference type="Proteomes" id="UP000179769"/>
    </source>
</evidence>
<sequence length="109" mass="10552">MNTDELSAELSAALARLATLPGRPAAEHLEAFEDVHRLLEESLEDLAGGSSRGPGAAPSPGPTAGPDPGPRAAPGPGPRPGPRPGSGPAPGAGPRPAPGPGPGGARAPR</sequence>
<evidence type="ECO:0000313" key="2">
    <source>
        <dbReference type="EMBL" id="OHV25154.1"/>
    </source>
</evidence>
<feature type="region of interest" description="Disordered" evidence="1">
    <location>
        <begin position="40"/>
        <end position="109"/>
    </location>
</feature>
<evidence type="ECO:0000256" key="1">
    <source>
        <dbReference type="SAM" id="MobiDB-lite"/>
    </source>
</evidence>
<feature type="compositionally biased region" description="Pro residues" evidence="1">
    <location>
        <begin position="57"/>
        <end position="101"/>
    </location>
</feature>
<name>A0A1S1PZ50_9ACTN</name>
<reference evidence="3" key="1">
    <citation type="submission" date="2016-07" db="EMBL/GenBank/DDBJ databases">
        <title>Frankia sp. NRRL B-16219 Genome sequencing.</title>
        <authorList>
            <person name="Ghodhbane-Gtari F."/>
            <person name="Swanson E."/>
            <person name="Gueddou A."/>
            <person name="Louati M."/>
            <person name="Nouioui I."/>
            <person name="Hezbri K."/>
            <person name="Abebe-Akele F."/>
            <person name="Simpson S."/>
            <person name="Morris K."/>
            <person name="Thomas K."/>
            <person name="Gtari M."/>
            <person name="Tisa L.S."/>
        </authorList>
    </citation>
    <scope>NUCLEOTIDE SEQUENCE [LARGE SCALE GENOMIC DNA]</scope>
    <source>
        <strain evidence="3">NRRL B-16219</strain>
    </source>
</reference>
<accession>A0A1S1PZ50</accession>
<feature type="compositionally biased region" description="Low complexity" evidence="1">
    <location>
        <begin position="47"/>
        <end position="56"/>
    </location>
</feature>
<organism evidence="2 3">
    <name type="scientific">Parafrankia soli</name>
    <dbReference type="NCBI Taxonomy" id="2599596"/>
    <lineage>
        <taxon>Bacteria</taxon>
        <taxon>Bacillati</taxon>
        <taxon>Actinomycetota</taxon>
        <taxon>Actinomycetes</taxon>
        <taxon>Frankiales</taxon>
        <taxon>Frankiaceae</taxon>
        <taxon>Parafrankia</taxon>
    </lineage>
</organism>
<dbReference type="EMBL" id="MAXA01000232">
    <property type="protein sequence ID" value="OHV25154.1"/>
    <property type="molecule type" value="Genomic_DNA"/>
</dbReference>
<gene>
    <name evidence="2" type="ORF">BBK14_22715</name>
</gene>
<proteinExistence type="predicted"/>